<dbReference type="SUPFAM" id="SSF53623">
    <property type="entry name" value="MurD-like peptide ligases, catalytic domain"/>
    <property type="match status" value="1"/>
</dbReference>
<evidence type="ECO:0000313" key="14">
    <source>
        <dbReference type="Proteomes" id="UP000001520"/>
    </source>
</evidence>
<dbReference type="GO" id="GO:0071555">
    <property type="term" value="P:cell wall organization"/>
    <property type="evidence" value="ECO:0007669"/>
    <property type="project" value="UniProtKB-KW"/>
</dbReference>
<dbReference type="AlphaFoldDB" id="D3PBV0"/>
<feature type="binding site" evidence="9">
    <location>
        <begin position="149"/>
        <end position="150"/>
    </location>
    <ligand>
        <name>UDP-N-acetyl-alpha-D-muramoyl-L-alanyl-D-glutamate</name>
        <dbReference type="ChEBI" id="CHEBI:83900"/>
    </ligand>
</feature>
<dbReference type="GO" id="GO:0008360">
    <property type="term" value="P:regulation of cell shape"/>
    <property type="evidence" value="ECO:0007669"/>
    <property type="project" value="UniProtKB-KW"/>
</dbReference>
<comment type="cofactor">
    <cofactor evidence="9">
        <name>Mg(2+)</name>
        <dbReference type="ChEBI" id="CHEBI:18420"/>
    </cofactor>
</comment>
<evidence type="ECO:0000256" key="8">
    <source>
        <dbReference type="ARBA" id="ARBA00023316"/>
    </source>
</evidence>
<dbReference type="SUPFAM" id="SSF63418">
    <property type="entry name" value="MurE/MurF N-terminal domain"/>
    <property type="match status" value="1"/>
</dbReference>
<comment type="PTM">
    <text evidence="9">Carboxylation is probably crucial for Mg(2+) binding and, consequently, for the gamma-phosphate positioning of ATP.</text>
</comment>
<dbReference type="NCBIfam" id="NF001126">
    <property type="entry name" value="PRK00139.1-4"/>
    <property type="match status" value="1"/>
</dbReference>
<keyword evidence="3 9" id="KW-0436">Ligase</keyword>
<dbReference type="EC" id="6.3.2.13" evidence="9"/>
<dbReference type="Gene3D" id="3.90.190.20">
    <property type="entry name" value="Mur ligase, C-terminal domain"/>
    <property type="match status" value="1"/>
</dbReference>
<evidence type="ECO:0000256" key="7">
    <source>
        <dbReference type="ARBA" id="ARBA00022984"/>
    </source>
</evidence>
<keyword evidence="9 10" id="KW-0132">Cell division</keyword>
<dbReference type="Pfam" id="PF02875">
    <property type="entry name" value="Mur_ligase_C"/>
    <property type="match status" value="1"/>
</dbReference>
<dbReference type="GO" id="GO:0000287">
    <property type="term" value="F:magnesium ion binding"/>
    <property type="evidence" value="ECO:0007669"/>
    <property type="project" value="UniProtKB-UniRule"/>
</dbReference>
<evidence type="ECO:0000259" key="11">
    <source>
        <dbReference type="Pfam" id="PF02875"/>
    </source>
</evidence>
<dbReference type="EMBL" id="AP011529">
    <property type="protein sequence ID" value="BAI80073.1"/>
    <property type="molecule type" value="Genomic_DNA"/>
</dbReference>
<dbReference type="GO" id="GO:0009252">
    <property type="term" value="P:peptidoglycan biosynthetic process"/>
    <property type="evidence" value="ECO:0007669"/>
    <property type="project" value="UniProtKB-UniRule"/>
</dbReference>
<comment type="similarity">
    <text evidence="1 9">Belongs to the MurCDEF family. MurE subfamily.</text>
</comment>
<organism evidence="13 14">
    <name type="scientific">Deferribacter desulfuricans (strain DSM 14783 / JCM 11476 / NBRC 101012 / SSM1)</name>
    <dbReference type="NCBI Taxonomy" id="639282"/>
    <lineage>
        <taxon>Bacteria</taxon>
        <taxon>Pseudomonadati</taxon>
        <taxon>Deferribacterota</taxon>
        <taxon>Deferribacteres</taxon>
        <taxon>Deferribacterales</taxon>
        <taxon>Deferribacteraceae</taxon>
        <taxon>Deferribacter</taxon>
    </lineage>
</organism>
<keyword evidence="14" id="KW-1185">Reference proteome</keyword>
<keyword evidence="9" id="KW-0460">Magnesium</keyword>
<proteinExistence type="inferred from homology"/>
<dbReference type="RefSeq" id="WP_013007321.1">
    <property type="nucleotide sequence ID" value="NC_013939.1"/>
</dbReference>
<feature type="domain" description="Mur ligase C-terminal" evidence="11">
    <location>
        <begin position="328"/>
        <end position="453"/>
    </location>
</feature>
<dbReference type="GO" id="GO:0005524">
    <property type="term" value="F:ATP binding"/>
    <property type="evidence" value="ECO:0007669"/>
    <property type="project" value="UniProtKB-UniRule"/>
</dbReference>
<dbReference type="PROSITE" id="PS01011">
    <property type="entry name" value="FOLYLPOLYGLU_SYNT_1"/>
    <property type="match status" value="1"/>
</dbReference>
<dbReference type="InterPro" id="IPR004101">
    <property type="entry name" value="Mur_ligase_C"/>
</dbReference>
<keyword evidence="8 9" id="KW-0961">Cell wall biogenesis/degradation</keyword>
<dbReference type="NCBIfam" id="TIGR01085">
    <property type="entry name" value="murE"/>
    <property type="match status" value="1"/>
</dbReference>
<feature type="modified residue" description="N6-carboxylysine" evidence="9">
    <location>
        <position position="216"/>
    </location>
</feature>
<feature type="binding site" evidence="9">
    <location>
        <begin position="107"/>
        <end position="113"/>
    </location>
    <ligand>
        <name>ATP</name>
        <dbReference type="ChEBI" id="CHEBI:30616"/>
    </ligand>
</feature>
<dbReference type="GO" id="GO:0005737">
    <property type="term" value="C:cytoplasm"/>
    <property type="evidence" value="ECO:0007669"/>
    <property type="project" value="UniProtKB-SubCell"/>
</dbReference>
<dbReference type="InterPro" id="IPR036565">
    <property type="entry name" value="Mur-like_cat_sf"/>
</dbReference>
<evidence type="ECO:0000256" key="4">
    <source>
        <dbReference type="ARBA" id="ARBA00022741"/>
    </source>
</evidence>
<evidence type="ECO:0000256" key="10">
    <source>
        <dbReference type="RuleBase" id="RU004135"/>
    </source>
</evidence>
<dbReference type="SUPFAM" id="SSF53244">
    <property type="entry name" value="MurD-like peptide ligases, peptide-binding domain"/>
    <property type="match status" value="1"/>
</dbReference>
<comment type="catalytic activity">
    <reaction evidence="9">
        <text>UDP-N-acetyl-alpha-D-muramoyl-L-alanyl-D-glutamate + meso-2,6-diaminopimelate + ATP = UDP-N-acetyl-alpha-D-muramoyl-L-alanyl-gamma-D-glutamyl-meso-2,6-diaminopimelate + ADP + phosphate + H(+)</text>
        <dbReference type="Rhea" id="RHEA:23676"/>
        <dbReference type="ChEBI" id="CHEBI:15378"/>
        <dbReference type="ChEBI" id="CHEBI:30616"/>
        <dbReference type="ChEBI" id="CHEBI:43474"/>
        <dbReference type="ChEBI" id="CHEBI:57791"/>
        <dbReference type="ChEBI" id="CHEBI:83900"/>
        <dbReference type="ChEBI" id="CHEBI:83905"/>
        <dbReference type="ChEBI" id="CHEBI:456216"/>
        <dbReference type="EC" id="6.3.2.13"/>
    </reaction>
</comment>
<dbReference type="Pfam" id="PF08245">
    <property type="entry name" value="Mur_ligase_M"/>
    <property type="match status" value="1"/>
</dbReference>
<dbReference type="Gene3D" id="3.40.1390.10">
    <property type="entry name" value="MurE/MurF, N-terminal domain"/>
    <property type="match status" value="1"/>
</dbReference>
<feature type="short sequence motif" description="Meso-diaminopimelate recognition motif" evidence="9">
    <location>
        <begin position="400"/>
        <end position="403"/>
    </location>
</feature>
<feature type="binding site" evidence="9">
    <location>
        <position position="182"/>
    </location>
    <ligand>
        <name>UDP-N-acetyl-alpha-D-muramoyl-L-alanyl-D-glutamate</name>
        <dbReference type="ChEBI" id="CHEBI:83900"/>
    </ligand>
</feature>
<keyword evidence="6 9" id="KW-0133">Cell shape</keyword>
<keyword evidence="2 9" id="KW-0963">Cytoplasm</keyword>
<dbReference type="InterPro" id="IPR018109">
    <property type="entry name" value="Folylpolyglutamate_synth_CS"/>
</dbReference>
<keyword evidence="9 10" id="KW-0131">Cell cycle</keyword>
<dbReference type="InterPro" id="IPR013221">
    <property type="entry name" value="Mur_ligase_cen"/>
</dbReference>
<feature type="binding site" evidence="9">
    <location>
        <position position="184"/>
    </location>
    <ligand>
        <name>UDP-N-acetyl-alpha-D-muramoyl-L-alanyl-D-glutamate</name>
        <dbReference type="ChEBI" id="CHEBI:83900"/>
    </ligand>
</feature>
<feature type="binding site" evidence="9">
    <location>
        <position position="455"/>
    </location>
    <ligand>
        <name>meso-2,6-diaminopimelate</name>
        <dbReference type="ChEBI" id="CHEBI:57791"/>
    </ligand>
</feature>
<dbReference type="HAMAP" id="MF_00208">
    <property type="entry name" value="MurE"/>
    <property type="match status" value="1"/>
</dbReference>
<comment type="caution">
    <text evidence="9">Lacks conserved residue(s) required for the propagation of feature annotation.</text>
</comment>
<comment type="subcellular location">
    <subcellularLocation>
        <location evidence="9 10">Cytoplasm</location>
    </subcellularLocation>
</comment>
<dbReference type="UniPathway" id="UPA00219"/>
<feature type="binding site" evidence="9">
    <location>
        <begin position="400"/>
        <end position="403"/>
    </location>
    <ligand>
        <name>meso-2,6-diaminopimelate</name>
        <dbReference type="ChEBI" id="CHEBI:57791"/>
    </ligand>
</feature>
<comment type="pathway">
    <text evidence="9 10">Cell wall biogenesis; peptidoglycan biosynthesis.</text>
</comment>
<dbReference type="KEGG" id="ddf:DEFDS_0591"/>
<dbReference type="GO" id="GO:0004326">
    <property type="term" value="F:tetrahydrofolylpolyglutamate synthase activity"/>
    <property type="evidence" value="ECO:0007669"/>
    <property type="project" value="InterPro"/>
</dbReference>
<dbReference type="HOGENOM" id="CLU_022291_4_1_0"/>
<evidence type="ECO:0000256" key="9">
    <source>
        <dbReference type="HAMAP-Rule" id="MF_00208"/>
    </source>
</evidence>
<feature type="domain" description="Mur ligase central" evidence="12">
    <location>
        <begin position="105"/>
        <end position="305"/>
    </location>
</feature>
<gene>
    <name evidence="9 13" type="primary">murE</name>
    <name evidence="13" type="ordered locus">DEFDS_0591</name>
</gene>
<dbReference type="OrthoDB" id="9800958at2"/>
<keyword evidence="7 9" id="KW-0573">Peptidoglycan synthesis</keyword>
<dbReference type="InterPro" id="IPR035911">
    <property type="entry name" value="MurE/MurF_N"/>
</dbReference>
<evidence type="ECO:0000256" key="3">
    <source>
        <dbReference type="ARBA" id="ARBA00022598"/>
    </source>
</evidence>
<dbReference type="InterPro" id="IPR036615">
    <property type="entry name" value="Mur_ligase_C_dom_sf"/>
</dbReference>
<evidence type="ECO:0000259" key="12">
    <source>
        <dbReference type="Pfam" id="PF08245"/>
    </source>
</evidence>
<comment type="function">
    <text evidence="9">Catalyzes the addition of meso-diaminopimelic acid to the nucleotide precursor UDP-N-acetylmuramoyl-L-alanyl-D-glutamate (UMAG) in the biosynthesis of bacterial cell-wall peptidoglycan.</text>
</comment>
<evidence type="ECO:0000256" key="5">
    <source>
        <dbReference type="ARBA" id="ARBA00022840"/>
    </source>
</evidence>
<dbReference type="Proteomes" id="UP000001520">
    <property type="component" value="Chromosome"/>
</dbReference>
<keyword evidence="4 9" id="KW-0547">Nucleotide-binding</keyword>
<keyword evidence="5 9" id="KW-0067">ATP-binding</keyword>
<dbReference type="InterPro" id="IPR005761">
    <property type="entry name" value="UDP-N-AcMur-Glu-dNH2Pim_ligase"/>
</dbReference>
<dbReference type="STRING" id="639282.DEFDS_0591"/>
<protein>
    <recommendedName>
        <fullName evidence="9">UDP-N-acetylmuramoyl-L-alanyl-D-glutamate--2,6-diaminopimelate ligase</fullName>
        <ecNumber evidence="9">6.3.2.13</ecNumber>
    </recommendedName>
    <alternativeName>
        <fullName evidence="9">Meso-A2pm-adding enzyme</fullName>
    </alternativeName>
    <alternativeName>
        <fullName evidence="9">Meso-diaminopimelate-adding enzyme</fullName>
    </alternativeName>
    <alternativeName>
        <fullName evidence="9">UDP-MurNAc-L-Ala-D-Glu:meso-diaminopimelate ligase</fullName>
    </alternativeName>
    <alternativeName>
        <fullName evidence="9">UDP-MurNAc-tripeptide synthetase</fullName>
    </alternativeName>
    <alternativeName>
        <fullName evidence="9">UDP-N-acetylmuramyl-tripeptide synthetase</fullName>
    </alternativeName>
</protein>
<sequence>MKVKDLLKGVEYFCKDKSLLEYEVADISFDNRDIKENSIFVAYKGVSYDTHNDINKLINDSRIKVLVTEKEFDFPTIVVKNGRRALSIISKNFFIKNYEPNYIGVTGTNGKTTTAYLINHIVEFTGYKTARFGTINYKIDKELYPSTTTTPSTYEFYKMLGVAEKANCEFVVMEVSSHALDQDRVYGINFNYAIYTNLSGDHLDYHKDLDDYFNSKSKLFTEYLNGCGIVNIDDEYGKKLLYLIKDNEILTYSFNNNKANCFVEHFDMNLDKTDIVLNLLGEKIHFETSLVGKHNIYNLMAAILTAHHLGIDHDRITRAIKTFSNVPGRLEKLIYNNIYIFIDYAHTDDALENVLSSLRPFRKRRIITLFGCGGDRDKSKRPRMAKVAEKYSDLVMVTSDNPRNEDPEKIIDGILKGFGDKSKVVVEPDRREAIKLALKEAEPEDIVLIAGKGHEDYQLIKGVKYHFDDKEEVINFFEGK</sequence>
<accession>D3PBV0</accession>
<evidence type="ECO:0000313" key="13">
    <source>
        <dbReference type="EMBL" id="BAI80073.1"/>
    </source>
</evidence>
<dbReference type="Gene3D" id="3.40.1190.10">
    <property type="entry name" value="Mur-like, catalytic domain"/>
    <property type="match status" value="1"/>
</dbReference>
<evidence type="ECO:0000256" key="1">
    <source>
        <dbReference type="ARBA" id="ARBA00005898"/>
    </source>
</evidence>
<evidence type="ECO:0000256" key="2">
    <source>
        <dbReference type="ARBA" id="ARBA00022490"/>
    </source>
</evidence>
<dbReference type="GO" id="GO:0051301">
    <property type="term" value="P:cell division"/>
    <property type="evidence" value="ECO:0007669"/>
    <property type="project" value="UniProtKB-KW"/>
</dbReference>
<evidence type="ECO:0000256" key="6">
    <source>
        <dbReference type="ARBA" id="ARBA00022960"/>
    </source>
</evidence>
<feature type="binding site" evidence="9">
    <location>
        <position position="376"/>
    </location>
    <ligand>
        <name>meso-2,6-diaminopimelate</name>
        <dbReference type="ChEBI" id="CHEBI:57791"/>
    </ligand>
</feature>
<dbReference type="eggNOG" id="COG0769">
    <property type="taxonomic scope" value="Bacteria"/>
</dbReference>
<dbReference type="PANTHER" id="PTHR23135:SF4">
    <property type="entry name" value="UDP-N-ACETYLMURAMOYL-L-ALANYL-D-GLUTAMATE--2,6-DIAMINOPIMELATE LIGASE MURE HOMOLOG, CHLOROPLASTIC"/>
    <property type="match status" value="1"/>
</dbReference>
<dbReference type="PANTHER" id="PTHR23135">
    <property type="entry name" value="MUR LIGASE FAMILY MEMBER"/>
    <property type="match status" value="1"/>
</dbReference>
<feature type="binding site" evidence="9">
    <location>
        <position position="176"/>
    </location>
    <ligand>
        <name>UDP-N-acetyl-alpha-D-muramoyl-L-alanyl-D-glutamate</name>
        <dbReference type="ChEBI" id="CHEBI:83900"/>
    </ligand>
</feature>
<dbReference type="GO" id="GO:0008765">
    <property type="term" value="F:UDP-N-acetylmuramoylalanyl-D-glutamate-2,6-diaminopimelate ligase activity"/>
    <property type="evidence" value="ECO:0007669"/>
    <property type="project" value="UniProtKB-UniRule"/>
</dbReference>
<feature type="binding site" evidence="9">
    <location>
        <position position="451"/>
    </location>
    <ligand>
        <name>meso-2,6-diaminopimelate</name>
        <dbReference type="ChEBI" id="CHEBI:57791"/>
    </ligand>
</feature>
<reference evidence="13 14" key="1">
    <citation type="journal article" date="2010" name="DNA Res.">
        <title>Bacterial lifestyle in a deep-sea hydrothermal vent chimney revealed by the genome sequence of the thermophilic bacterium Deferribacter desulfuricans SSM1.</title>
        <authorList>
            <person name="Takaki Y."/>
            <person name="Shimamura S."/>
            <person name="Nakagawa S."/>
            <person name="Fukuhara Y."/>
            <person name="Horikawa H."/>
            <person name="Ankai A."/>
            <person name="Harada T."/>
            <person name="Hosoyama A."/>
            <person name="Oguchi A."/>
            <person name="Fukui S."/>
            <person name="Fujita N."/>
            <person name="Takami H."/>
            <person name="Takai K."/>
        </authorList>
    </citation>
    <scope>NUCLEOTIDE SEQUENCE [LARGE SCALE GENOMIC DNA]</scope>
    <source>
        <strain evidence="14">DSM 14783 / JCM 11476 / NBRC 101012 / SSM1</strain>
    </source>
</reference>
<name>D3PBV0_DEFDS</name>